<dbReference type="AlphaFoldDB" id="A0A2G5BEL5"/>
<keyword evidence="4 7" id="KW-1133">Transmembrane helix</keyword>
<evidence type="ECO:0000256" key="7">
    <source>
        <dbReference type="SAM" id="Phobius"/>
    </source>
</evidence>
<dbReference type="OrthoDB" id="8907274at2759"/>
<evidence type="ECO:0000313" key="9">
    <source>
        <dbReference type="EMBL" id="PIA17454.1"/>
    </source>
</evidence>
<feature type="transmembrane region" description="Helical" evidence="7">
    <location>
        <begin position="71"/>
        <end position="92"/>
    </location>
</feature>
<dbReference type="STRING" id="763665.A0A2G5BEL5"/>
<dbReference type="Proteomes" id="UP000242474">
    <property type="component" value="Unassembled WGS sequence"/>
</dbReference>
<keyword evidence="5 7" id="KW-0472">Membrane</keyword>
<dbReference type="SUPFAM" id="SSF48317">
    <property type="entry name" value="Acid phosphatase/Vanadium-dependent haloperoxidase"/>
    <property type="match status" value="1"/>
</dbReference>
<keyword evidence="3 7" id="KW-0812">Transmembrane</keyword>
<dbReference type="Pfam" id="PF01569">
    <property type="entry name" value="PAP2"/>
    <property type="match status" value="1"/>
</dbReference>
<dbReference type="GO" id="GO:0016020">
    <property type="term" value="C:membrane"/>
    <property type="evidence" value="ECO:0007669"/>
    <property type="project" value="UniProtKB-SubCell"/>
</dbReference>
<feature type="transmembrane region" description="Helical" evidence="7">
    <location>
        <begin position="21"/>
        <end position="43"/>
    </location>
</feature>
<feature type="transmembrane region" description="Helical" evidence="7">
    <location>
        <begin position="234"/>
        <end position="252"/>
    </location>
</feature>
<organism evidence="9 10">
    <name type="scientific">Coemansia reversa (strain ATCC 12441 / NRRL 1564)</name>
    <dbReference type="NCBI Taxonomy" id="763665"/>
    <lineage>
        <taxon>Eukaryota</taxon>
        <taxon>Fungi</taxon>
        <taxon>Fungi incertae sedis</taxon>
        <taxon>Zoopagomycota</taxon>
        <taxon>Kickxellomycotina</taxon>
        <taxon>Kickxellomycetes</taxon>
        <taxon>Kickxellales</taxon>
        <taxon>Kickxellaceae</taxon>
        <taxon>Coemansia</taxon>
    </lineage>
</organism>
<feature type="domain" description="Phosphatidic acid phosphatase type 2/haloperoxidase" evidence="8">
    <location>
        <begin position="105"/>
        <end position="249"/>
    </location>
</feature>
<protein>
    <submittedName>
        <fullName evidence="9">Acid phosphatase/Vanadium-dependent haloperoxidase</fullName>
    </submittedName>
</protein>
<keyword evidence="10" id="KW-1185">Reference proteome</keyword>
<evidence type="ECO:0000256" key="4">
    <source>
        <dbReference type="ARBA" id="ARBA00022989"/>
    </source>
</evidence>
<reference evidence="9 10" key="1">
    <citation type="journal article" date="2015" name="Genome Biol. Evol.">
        <title>Phylogenomic analyses indicate that early fungi evolved digesting cell walls of algal ancestors of land plants.</title>
        <authorList>
            <person name="Chang Y."/>
            <person name="Wang S."/>
            <person name="Sekimoto S."/>
            <person name="Aerts A.L."/>
            <person name="Choi C."/>
            <person name="Clum A."/>
            <person name="LaButti K.M."/>
            <person name="Lindquist E.A."/>
            <person name="Yee Ngan C."/>
            <person name="Ohm R.A."/>
            <person name="Salamov A.A."/>
            <person name="Grigoriev I.V."/>
            <person name="Spatafora J.W."/>
            <person name="Berbee M.L."/>
        </authorList>
    </citation>
    <scope>NUCLEOTIDE SEQUENCE [LARGE SCALE GENOMIC DNA]</scope>
    <source>
        <strain evidence="9 10">NRRL 1564</strain>
    </source>
</reference>
<feature type="transmembrane region" description="Helical" evidence="7">
    <location>
        <begin position="104"/>
        <end position="121"/>
    </location>
</feature>
<dbReference type="GO" id="GO:0004601">
    <property type="term" value="F:peroxidase activity"/>
    <property type="evidence" value="ECO:0007669"/>
    <property type="project" value="UniProtKB-KW"/>
</dbReference>
<dbReference type="InterPro" id="IPR043216">
    <property type="entry name" value="PAP-like"/>
</dbReference>
<dbReference type="PANTHER" id="PTHR10165:SF35">
    <property type="entry name" value="RE23632P"/>
    <property type="match status" value="1"/>
</dbReference>
<feature type="transmembrane region" description="Helical" evidence="7">
    <location>
        <begin position="171"/>
        <end position="191"/>
    </location>
</feature>
<sequence>MLGGLASTTKRNGQPRTRRSQLILSYVPDYAVLVVMAVLWGLISKIHPFHRDFSLTDKTIQYPHKPDSVPFYAAVLLCLALPLVVIVAWTGLVRRSFHDMNAGVLGLCMALVLNMMITNTIKNLAGRLRPDFIDRCDLDVDNVREPRVGLLTSAVCRQTDMDLLLDGMRSFPSGHTSFSFAGLTYLALWLGGHLKIGDRRGNTYKSFVSLLPILGAMLIGVSRTKDYRHHWHDVLAGAILGILMGWFGYLLYYPSPFSHESACPHPPRIADNSRDLYAMNELERGAVNPGPYGRSADGNANVTPAPAMHRSEQAASSRPGFSNHYGPHVALRVPSTPHSMHNSRDSLVR</sequence>
<evidence type="ECO:0000256" key="1">
    <source>
        <dbReference type="ARBA" id="ARBA00004141"/>
    </source>
</evidence>
<evidence type="ECO:0000256" key="6">
    <source>
        <dbReference type="SAM" id="MobiDB-lite"/>
    </source>
</evidence>
<comment type="similarity">
    <text evidence="2">Belongs to the PA-phosphatase related phosphoesterase family.</text>
</comment>
<evidence type="ECO:0000256" key="2">
    <source>
        <dbReference type="ARBA" id="ARBA00008816"/>
    </source>
</evidence>
<evidence type="ECO:0000256" key="3">
    <source>
        <dbReference type="ARBA" id="ARBA00022692"/>
    </source>
</evidence>
<evidence type="ECO:0000313" key="10">
    <source>
        <dbReference type="Proteomes" id="UP000242474"/>
    </source>
</evidence>
<dbReference type="GO" id="GO:0006644">
    <property type="term" value="P:phospholipid metabolic process"/>
    <property type="evidence" value="ECO:0007669"/>
    <property type="project" value="InterPro"/>
</dbReference>
<dbReference type="EMBL" id="KZ303494">
    <property type="protein sequence ID" value="PIA17454.1"/>
    <property type="molecule type" value="Genomic_DNA"/>
</dbReference>
<comment type="subcellular location">
    <subcellularLocation>
        <location evidence="1">Membrane</location>
        <topology evidence="1">Multi-pass membrane protein</topology>
    </subcellularLocation>
</comment>
<dbReference type="SMART" id="SM00014">
    <property type="entry name" value="acidPPc"/>
    <property type="match status" value="1"/>
</dbReference>
<dbReference type="GO" id="GO:0046839">
    <property type="term" value="P:phospholipid dephosphorylation"/>
    <property type="evidence" value="ECO:0007669"/>
    <property type="project" value="TreeGrafter"/>
</dbReference>
<dbReference type="GO" id="GO:0008195">
    <property type="term" value="F:phosphatidate phosphatase activity"/>
    <property type="evidence" value="ECO:0007669"/>
    <property type="project" value="TreeGrafter"/>
</dbReference>
<proteinExistence type="inferred from homology"/>
<dbReference type="CDD" id="cd03390">
    <property type="entry name" value="PAP2_containing_1_like"/>
    <property type="match status" value="1"/>
</dbReference>
<keyword evidence="9" id="KW-0560">Oxidoreductase</keyword>
<accession>A0A2G5BEL5</accession>
<keyword evidence="9" id="KW-0575">Peroxidase</keyword>
<dbReference type="PANTHER" id="PTHR10165">
    <property type="entry name" value="LIPID PHOSPHATE PHOSPHATASE"/>
    <property type="match status" value="1"/>
</dbReference>
<evidence type="ECO:0000256" key="5">
    <source>
        <dbReference type="ARBA" id="ARBA00023136"/>
    </source>
</evidence>
<dbReference type="Gene3D" id="1.20.144.10">
    <property type="entry name" value="Phosphatidic acid phosphatase type 2/haloperoxidase"/>
    <property type="match status" value="1"/>
</dbReference>
<dbReference type="InterPro" id="IPR000326">
    <property type="entry name" value="PAP2/HPO"/>
</dbReference>
<evidence type="ECO:0000259" key="8">
    <source>
        <dbReference type="SMART" id="SM00014"/>
    </source>
</evidence>
<gene>
    <name evidence="9" type="ORF">COEREDRAFT_80464</name>
</gene>
<name>A0A2G5BEL5_COERN</name>
<dbReference type="InterPro" id="IPR036938">
    <property type="entry name" value="PAP2/HPO_sf"/>
</dbReference>
<feature type="region of interest" description="Disordered" evidence="6">
    <location>
        <begin position="289"/>
        <end position="321"/>
    </location>
</feature>
<feature type="transmembrane region" description="Helical" evidence="7">
    <location>
        <begin position="203"/>
        <end position="222"/>
    </location>
</feature>